<protein>
    <submittedName>
        <fullName evidence="2">Uncharacterized protein</fullName>
    </submittedName>
</protein>
<dbReference type="EMBL" id="KV448281">
    <property type="protein sequence ID" value="OAX38707.1"/>
    <property type="molecule type" value="Genomic_DNA"/>
</dbReference>
<evidence type="ECO:0000313" key="2">
    <source>
        <dbReference type="EMBL" id="OAX38707.1"/>
    </source>
</evidence>
<dbReference type="OrthoDB" id="427213at2759"/>
<dbReference type="STRING" id="1314800.A0A1B7N1H7"/>
<organism evidence="2 3">
    <name type="scientific">Rhizopogon vinicolor AM-OR11-026</name>
    <dbReference type="NCBI Taxonomy" id="1314800"/>
    <lineage>
        <taxon>Eukaryota</taxon>
        <taxon>Fungi</taxon>
        <taxon>Dikarya</taxon>
        <taxon>Basidiomycota</taxon>
        <taxon>Agaricomycotina</taxon>
        <taxon>Agaricomycetes</taxon>
        <taxon>Agaricomycetidae</taxon>
        <taxon>Boletales</taxon>
        <taxon>Suillineae</taxon>
        <taxon>Rhizopogonaceae</taxon>
        <taxon>Rhizopogon</taxon>
    </lineage>
</organism>
<accession>A0A1B7N1H7</accession>
<sequence length="218" mass="24985">MWTKHFITHSSIFHLILTVVFHKISYAKNDRISKIALSPTQNGTTSMMVPRAHAPTNNLGHPCINSMLAFHIFSICYRQRNNFIHSNTLWLRHQFERRTRRTWCTNILGFFVHGMLPVFGFRSKINGDVSACTQLTPLIASSILLRIGAWTDVSLCALRHLEYRDQNNYTSLGRLPETTDQRGPITNNPSAEDVSGILIIRIRENLDFAHDADERMPP</sequence>
<feature type="transmembrane region" description="Helical" evidence="1">
    <location>
        <begin position="102"/>
        <end position="121"/>
    </location>
</feature>
<keyword evidence="1" id="KW-1133">Transmembrane helix</keyword>
<keyword evidence="1" id="KW-0472">Membrane</keyword>
<dbReference type="Proteomes" id="UP000092154">
    <property type="component" value="Unassembled WGS sequence"/>
</dbReference>
<dbReference type="AlphaFoldDB" id="A0A1B7N1H7"/>
<gene>
    <name evidence="2" type="ORF">K503DRAFT_143135</name>
</gene>
<proteinExistence type="predicted"/>
<keyword evidence="1" id="KW-0812">Transmembrane</keyword>
<feature type="transmembrane region" description="Helical" evidence="1">
    <location>
        <begin position="6"/>
        <end position="24"/>
    </location>
</feature>
<keyword evidence="3" id="KW-1185">Reference proteome</keyword>
<reference evidence="2 3" key="1">
    <citation type="submission" date="2016-06" db="EMBL/GenBank/DDBJ databases">
        <title>Comparative genomics of the ectomycorrhizal sister species Rhizopogon vinicolor and Rhizopogon vesiculosus (Basidiomycota: Boletales) reveals a divergence of the mating type B locus.</title>
        <authorList>
            <consortium name="DOE Joint Genome Institute"/>
            <person name="Mujic A.B."/>
            <person name="Kuo A."/>
            <person name="Tritt A."/>
            <person name="Lipzen A."/>
            <person name="Chen C."/>
            <person name="Johnson J."/>
            <person name="Sharma A."/>
            <person name="Barry K."/>
            <person name="Grigoriev I.V."/>
            <person name="Spatafora J.W."/>
        </authorList>
    </citation>
    <scope>NUCLEOTIDE SEQUENCE [LARGE SCALE GENOMIC DNA]</scope>
    <source>
        <strain evidence="2 3">AM-OR11-026</strain>
    </source>
</reference>
<evidence type="ECO:0000313" key="3">
    <source>
        <dbReference type="Proteomes" id="UP000092154"/>
    </source>
</evidence>
<dbReference type="InParanoid" id="A0A1B7N1H7"/>
<name>A0A1B7N1H7_9AGAM</name>
<evidence type="ECO:0000256" key="1">
    <source>
        <dbReference type="SAM" id="Phobius"/>
    </source>
</evidence>